<evidence type="ECO:0000313" key="4">
    <source>
        <dbReference type="Proteomes" id="UP000010471"/>
    </source>
</evidence>
<name>K9WQC7_9CYAN</name>
<evidence type="ECO:0000313" key="3">
    <source>
        <dbReference type="EMBL" id="AFZ21762.1"/>
    </source>
</evidence>
<dbReference type="eggNOG" id="COG4995">
    <property type="taxonomic scope" value="Bacteria"/>
</dbReference>
<protein>
    <recommendedName>
        <fullName evidence="2">CHAT domain-containing protein</fullName>
    </recommendedName>
</protein>
<dbReference type="Pfam" id="PF13181">
    <property type="entry name" value="TPR_8"/>
    <property type="match status" value="1"/>
</dbReference>
<dbReference type="SUPFAM" id="SSF48452">
    <property type="entry name" value="TPR-like"/>
    <property type="match status" value="2"/>
</dbReference>
<dbReference type="EMBL" id="CP003630">
    <property type="protein sequence ID" value="AFZ21762.1"/>
    <property type="molecule type" value="Genomic_DNA"/>
</dbReference>
<feature type="repeat" description="TPR" evidence="1">
    <location>
        <begin position="451"/>
        <end position="484"/>
    </location>
</feature>
<dbReference type="PANTHER" id="PTHR10098">
    <property type="entry name" value="RAPSYN-RELATED"/>
    <property type="match status" value="1"/>
</dbReference>
<dbReference type="Proteomes" id="UP000010471">
    <property type="component" value="Chromosome"/>
</dbReference>
<dbReference type="STRING" id="1173027.Mic7113_6170"/>
<reference evidence="3 4" key="1">
    <citation type="submission" date="2012-06" db="EMBL/GenBank/DDBJ databases">
        <title>Finished chromosome of genome of Microcoleus sp. PCC 7113.</title>
        <authorList>
            <consortium name="US DOE Joint Genome Institute"/>
            <person name="Gugger M."/>
            <person name="Coursin T."/>
            <person name="Rippka R."/>
            <person name="Tandeau De Marsac N."/>
            <person name="Huntemann M."/>
            <person name="Wei C.-L."/>
            <person name="Han J."/>
            <person name="Detter J.C."/>
            <person name="Han C."/>
            <person name="Tapia R."/>
            <person name="Chen A."/>
            <person name="Kyrpides N."/>
            <person name="Mavromatis K."/>
            <person name="Markowitz V."/>
            <person name="Szeto E."/>
            <person name="Ivanova N."/>
            <person name="Pagani I."/>
            <person name="Pati A."/>
            <person name="Goodwin L."/>
            <person name="Nordberg H.P."/>
            <person name="Cantor M.N."/>
            <person name="Hua S.X."/>
            <person name="Woyke T."/>
            <person name="Kerfeld C.A."/>
        </authorList>
    </citation>
    <scope>NUCLEOTIDE SEQUENCE [LARGE SCALE GENOMIC DNA]</scope>
    <source>
        <strain evidence="3 4">PCC 7113</strain>
    </source>
</reference>
<dbReference type="InterPro" id="IPR019734">
    <property type="entry name" value="TPR_rpt"/>
</dbReference>
<dbReference type="InterPro" id="IPR024983">
    <property type="entry name" value="CHAT_dom"/>
</dbReference>
<dbReference type="AlphaFoldDB" id="K9WQC7"/>
<dbReference type="PATRIC" id="fig|1173027.3.peg.6827"/>
<evidence type="ECO:0000259" key="2">
    <source>
        <dbReference type="Pfam" id="PF12770"/>
    </source>
</evidence>
<proteinExistence type="predicted"/>
<dbReference type="KEGG" id="mic:Mic7113_6170"/>
<sequence>MKLFSRYLYRIIFRNLLLGFVFCALLGFLMAVGVHAATSEQSSLDARRMNSGAIQTKPACAGFNPLVHVGELRFSLCSREFSEAVGEFGKPNPPAPFPIREGGARLPSPVRGGAGGGVRPLSNSPQIIAQADSQLQNGQAFYQAGQFLEAANVWKTAASSFQSKGDILNQTLVSSYLALAYQQLGQFQQAEATMSQAVALIRNQTLPESKFILAQIINNQGQLQFAQGKPEAALETWKQSQTYYQELGDRTGEIGTQLNQARALQALGFYLRARTSLEQIEASLNSQPASQLKLAGLLNLGNVLRVAGDFDASQKILEQALAAAQQLQSISDIQVALFSLANLAEAQNQPETALKFYQQAAAENSPVKLQAQIHQLELLIKLNRLRDAQNLLPLIQSQLANSSPSQTTIYAQIELAEYLFKLNPKDVTTSAQLLATAQKQAKILGNPRAQSYALGRLGQLYSKTQQWEDAKRLIQEALRLAQAIRASEIAYQWQWQMGQLLVKTGARVGAIASYTEAVNTLQSLRQDLVAVNQDVQFSFREQVEPVYRELVDLLLQSPPGAGSVSQANLQQARSTIEALQLAEIANFFREACLDTQSQSIDRIDPTAAVVYPIILRDRLEVILSLPNQPLRNYTTNLSQEQVEEAINRMRQSLRRTSFAQERLSVAQTIYSWLVQPAAADLTRQSIKTLVFVLDGSLRNVPMAALHDGKQYLIEQYRIAIAPSLELLNSQPLARTQQKALLGGLSDGNQAFSALPGVKQEVNEVSTTVPATILLDREFTTKALQTQVNTQPYSIVHLATHGQFSSKPEETFILTWDGRLDVKQLNTLLGNRDLANSPPLELLVLSACQTAKGDKRAALGLAGVAVRSGARSTLATLWTVSDESTAKFMEQFYKELFTPNITRAEAVRVAQLHLLKTPESAHPYFWAPFILVGNWL</sequence>
<organism evidence="3 4">
    <name type="scientific">Allocoleopsis franciscana PCC 7113</name>
    <dbReference type="NCBI Taxonomy" id="1173027"/>
    <lineage>
        <taxon>Bacteria</taxon>
        <taxon>Bacillati</taxon>
        <taxon>Cyanobacteriota</taxon>
        <taxon>Cyanophyceae</taxon>
        <taxon>Coleofasciculales</taxon>
        <taxon>Coleofasciculaceae</taxon>
        <taxon>Allocoleopsis</taxon>
        <taxon>Allocoleopsis franciscana</taxon>
    </lineage>
</organism>
<keyword evidence="1" id="KW-0802">TPR repeat</keyword>
<dbReference type="PANTHER" id="PTHR10098:SF112">
    <property type="entry name" value="SLR0380 PROTEIN"/>
    <property type="match status" value="1"/>
</dbReference>
<dbReference type="InterPro" id="IPR011990">
    <property type="entry name" value="TPR-like_helical_dom_sf"/>
</dbReference>
<dbReference type="eggNOG" id="COG0457">
    <property type="taxonomic scope" value="Bacteria"/>
</dbReference>
<evidence type="ECO:0000256" key="1">
    <source>
        <dbReference type="PROSITE-ProRule" id="PRU00339"/>
    </source>
</evidence>
<keyword evidence="4" id="KW-1185">Reference proteome</keyword>
<dbReference type="SMART" id="SM00028">
    <property type="entry name" value="TPR"/>
    <property type="match status" value="6"/>
</dbReference>
<dbReference type="HOGENOM" id="CLU_002404_0_0_3"/>
<dbReference type="Pfam" id="PF12770">
    <property type="entry name" value="CHAT"/>
    <property type="match status" value="1"/>
</dbReference>
<dbReference type="Gene3D" id="1.25.40.10">
    <property type="entry name" value="Tetratricopeptide repeat domain"/>
    <property type="match status" value="3"/>
</dbReference>
<accession>K9WQC7</accession>
<dbReference type="Pfam" id="PF13176">
    <property type="entry name" value="TPR_7"/>
    <property type="match status" value="1"/>
</dbReference>
<dbReference type="Pfam" id="PF13424">
    <property type="entry name" value="TPR_12"/>
    <property type="match status" value="1"/>
</dbReference>
<gene>
    <name evidence="3" type="ORF">Mic7113_6170</name>
</gene>
<feature type="domain" description="CHAT" evidence="2">
    <location>
        <begin position="665"/>
        <end position="933"/>
    </location>
</feature>
<dbReference type="PROSITE" id="PS50005">
    <property type="entry name" value="TPR"/>
    <property type="match status" value="1"/>
</dbReference>